<comment type="caution">
    <text evidence="2">The sequence shown here is derived from an EMBL/GenBank/DDBJ whole genome shotgun (WGS) entry which is preliminary data.</text>
</comment>
<accession>A0A4R9A7Z2</accession>
<dbReference type="InterPro" id="IPR036388">
    <property type="entry name" value="WH-like_DNA-bd_sf"/>
</dbReference>
<dbReference type="SUPFAM" id="SSF48452">
    <property type="entry name" value="TPR-like"/>
    <property type="match status" value="1"/>
</dbReference>
<dbReference type="Pfam" id="PF03704">
    <property type="entry name" value="BTAD"/>
    <property type="match status" value="1"/>
</dbReference>
<evidence type="ECO:0000313" key="2">
    <source>
        <dbReference type="EMBL" id="TFD53952.1"/>
    </source>
</evidence>
<dbReference type="OrthoDB" id="5509004at2"/>
<evidence type="ECO:0000313" key="3">
    <source>
        <dbReference type="Proteomes" id="UP000297447"/>
    </source>
</evidence>
<dbReference type="InterPro" id="IPR011990">
    <property type="entry name" value="TPR-like_helical_dom_sf"/>
</dbReference>
<dbReference type="InterPro" id="IPR051677">
    <property type="entry name" value="AfsR-DnrI-RedD_regulator"/>
</dbReference>
<feature type="domain" description="Bacterial transcriptional activator" evidence="1">
    <location>
        <begin position="169"/>
        <end position="308"/>
    </location>
</feature>
<dbReference type="AlphaFoldDB" id="A0A4R9A7Z2"/>
<reference evidence="2 3" key="1">
    <citation type="submission" date="2019-03" db="EMBL/GenBank/DDBJ databases">
        <title>Genomics of glacier-inhabiting Cryobacterium strains.</title>
        <authorList>
            <person name="Liu Q."/>
            <person name="Xin Y.-H."/>
        </authorList>
    </citation>
    <scope>NUCLEOTIDE SEQUENCE [LARGE SCALE GENOMIC DNA]</scope>
    <source>
        <strain evidence="2 3">Hh14</strain>
    </source>
</reference>
<evidence type="ECO:0000259" key="1">
    <source>
        <dbReference type="SMART" id="SM01043"/>
    </source>
</evidence>
<organism evidence="2 3">
    <name type="scientific">Cryobacterium frigoriphilum</name>
    <dbReference type="NCBI Taxonomy" id="1259150"/>
    <lineage>
        <taxon>Bacteria</taxon>
        <taxon>Bacillati</taxon>
        <taxon>Actinomycetota</taxon>
        <taxon>Actinomycetes</taxon>
        <taxon>Micrococcales</taxon>
        <taxon>Microbacteriaceae</taxon>
        <taxon>Cryobacterium</taxon>
    </lineage>
</organism>
<dbReference type="SMART" id="SM01043">
    <property type="entry name" value="BTAD"/>
    <property type="match status" value="1"/>
</dbReference>
<dbReference type="EMBL" id="SOHE01000018">
    <property type="protein sequence ID" value="TFD53952.1"/>
    <property type="molecule type" value="Genomic_DNA"/>
</dbReference>
<sequence>MSSASLTQPLSQLWVGRFSNSLIPTHTARLVMISSRCRGSRFAVGLDTDVLDTDIVDPDEHIDKAPRPRHHVSMGARQAPAWNLTVLGCWQLRRNEQAVEVGARQKRLISALALLGARSRHVVAGLLWPDSSEVQAAGNLRASLFRIAHDLPALVRPCDPLQLEPTVIVDLHAVRHLIDEITDAAARPAAHLAVPGDAAEVLRAADLLPGWYEDWVLREQDRLQQQRIEALEALARHHLRHSDLGPAIGAARAATAIDPLRESAQLILVRGHLAEDNHASALRAYREFRRSLGSELGVEPSPRFAELLGNDLHASDRSASDLMPLPR</sequence>
<dbReference type="Gene3D" id="1.25.40.10">
    <property type="entry name" value="Tetratricopeptide repeat domain"/>
    <property type="match status" value="1"/>
</dbReference>
<protein>
    <submittedName>
        <fullName evidence="2">Transcriptional regulator</fullName>
    </submittedName>
</protein>
<dbReference type="PANTHER" id="PTHR35807">
    <property type="entry name" value="TRANSCRIPTIONAL REGULATOR REDD-RELATED"/>
    <property type="match status" value="1"/>
</dbReference>
<dbReference type="Proteomes" id="UP000297447">
    <property type="component" value="Unassembled WGS sequence"/>
</dbReference>
<proteinExistence type="predicted"/>
<keyword evidence="3" id="KW-1185">Reference proteome</keyword>
<gene>
    <name evidence="2" type="ORF">E3T55_04480</name>
</gene>
<dbReference type="Gene3D" id="1.10.10.10">
    <property type="entry name" value="Winged helix-like DNA-binding domain superfamily/Winged helix DNA-binding domain"/>
    <property type="match status" value="1"/>
</dbReference>
<dbReference type="InterPro" id="IPR005158">
    <property type="entry name" value="BTAD"/>
</dbReference>
<name>A0A4R9A7Z2_9MICO</name>